<dbReference type="Proteomes" id="UP000645555">
    <property type="component" value="Unassembled WGS sequence"/>
</dbReference>
<evidence type="ECO:0000313" key="1">
    <source>
        <dbReference type="EMBL" id="GGX97904.1"/>
    </source>
</evidence>
<gene>
    <name evidence="1" type="ORF">GCM10010515_75310</name>
</gene>
<dbReference type="EMBL" id="BMWD01000051">
    <property type="protein sequence ID" value="GGX97904.1"/>
    <property type="molecule type" value="Genomic_DNA"/>
</dbReference>
<accession>A0A918NVW8</accession>
<proteinExistence type="predicted"/>
<name>A0A918NVW8_9ACTN</name>
<organism evidence="1 2">
    <name type="scientific">Streptomyces fructofermentans</name>
    <dbReference type="NCBI Taxonomy" id="152141"/>
    <lineage>
        <taxon>Bacteria</taxon>
        <taxon>Bacillati</taxon>
        <taxon>Actinomycetota</taxon>
        <taxon>Actinomycetes</taxon>
        <taxon>Kitasatosporales</taxon>
        <taxon>Streptomycetaceae</taxon>
        <taxon>Streptomyces</taxon>
    </lineage>
</organism>
<dbReference type="AlphaFoldDB" id="A0A918NVW8"/>
<reference evidence="1" key="2">
    <citation type="submission" date="2020-09" db="EMBL/GenBank/DDBJ databases">
        <authorList>
            <person name="Sun Q."/>
            <person name="Ohkuma M."/>
        </authorList>
    </citation>
    <scope>NUCLEOTIDE SEQUENCE</scope>
    <source>
        <strain evidence="1">JCM 4956</strain>
    </source>
</reference>
<protein>
    <submittedName>
        <fullName evidence="1">Uncharacterized protein</fullName>
    </submittedName>
</protein>
<keyword evidence="2" id="KW-1185">Reference proteome</keyword>
<comment type="caution">
    <text evidence="1">The sequence shown here is derived from an EMBL/GenBank/DDBJ whole genome shotgun (WGS) entry which is preliminary data.</text>
</comment>
<dbReference type="RefSeq" id="WP_190040150.1">
    <property type="nucleotide sequence ID" value="NZ_BMWD01000051.1"/>
</dbReference>
<reference evidence="1" key="1">
    <citation type="journal article" date="2014" name="Int. J. Syst. Evol. Microbiol.">
        <title>Complete genome sequence of Corynebacterium casei LMG S-19264T (=DSM 44701T), isolated from a smear-ripened cheese.</title>
        <authorList>
            <consortium name="US DOE Joint Genome Institute (JGI-PGF)"/>
            <person name="Walter F."/>
            <person name="Albersmeier A."/>
            <person name="Kalinowski J."/>
            <person name="Ruckert C."/>
        </authorList>
    </citation>
    <scope>NUCLEOTIDE SEQUENCE</scope>
    <source>
        <strain evidence="1">JCM 4956</strain>
    </source>
</reference>
<sequence length="419" mass="47023">MNQKSDPYIVMMTLDRETSSVILTRSDGQEARTPLAGLPFTPTSLLVRLHYSPLGGLLAVTRDGDEVAFEVPTRGRTEPLDNRLVVYLDQNMWRPVSETLQGGETVSGEDRAAAERLAEWVRNRRIVMPASAGHHYETTKWSVADKRYSLGLTILQLSRGWQMRDPLQVRVDEILEMFRCWKGKADSARASSVFTLAPNALHSPPRGVTPYTPPSDFSADDAFRLVSLTSASTYIDVMLDAEHVQPGPETGWVASNQRYSEWLDTQDWDSQQKRRSIDAFLFSDFQRELAEGAYAAGLSLQEVQQWGQKRPVQGFAVLPATGLYREMFHNRHLNKGTKWRRNDLTDMIYLSCAAGYADFVVCERHMREPLEWGVRRLGQTAKVFRRLGEAVSAIGDALAQQVLPTDASADQDLASSPEG</sequence>
<evidence type="ECO:0000313" key="2">
    <source>
        <dbReference type="Proteomes" id="UP000645555"/>
    </source>
</evidence>